<proteinExistence type="predicted"/>
<gene>
    <name evidence="1" type="ORF">LEP1GSC008_1256</name>
</gene>
<name>M6FI55_9LEPT</name>
<reference evidence="1 2" key="1">
    <citation type="submission" date="2013-01" db="EMBL/GenBank/DDBJ databases">
        <authorList>
            <person name="Harkins D.M."/>
            <person name="Durkin A.S."/>
            <person name="Brinkac L.M."/>
            <person name="Haft D.H."/>
            <person name="Selengut J.D."/>
            <person name="Sanka R."/>
            <person name="DePew J."/>
            <person name="Purushe J."/>
            <person name="Galloway R.L."/>
            <person name="Vinetz J.M."/>
            <person name="Sutton G.G."/>
            <person name="Nierman W.C."/>
            <person name="Fouts D.E."/>
        </authorList>
    </citation>
    <scope>NUCLEOTIDE SEQUENCE [LARGE SCALE GENOMIC DNA]</scope>
    <source>
        <strain evidence="1 2">Nikolaevo</strain>
    </source>
</reference>
<protein>
    <submittedName>
        <fullName evidence="1">Uncharacterized protein</fullName>
    </submittedName>
</protein>
<comment type="caution">
    <text evidence="1">The sequence shown here is derived from an EMBL/GenBank/DDBJ whole genome shotgun (WGS) entry which is preliminary data.</text>
</comment>
<dbReference type="PATRIC" id="fig|1240687.3.peg.3397"/>
<sequence length="55" mass="5957">MLSSILILKSYSTCGVGYGNLPAAGASFVLGLTRPRFLCRFILGVSSTFEDVKWL</sequence>
<accession>M6FI55</accession>
<evidence type="ECO:0000313" key="1">
    <source>
        <dbReference type="EMBL" id="EMK22451.1"/>
    </source>
</evidence>
<dbReference type="Proteomes" id="UP000011980">
    <property type="component" value="Unassembled WGS sequence"/>
</dbReference>
<dbReference type="EMBL" id="ANCE01000168">
    <property type="protein sequence ID" value="EMK22451.1"/>
    <property type="molecule type" value="Genomic_DNA"/>
</dbReference>
<evidence type="ECO:0000313" key="2">
    <source>
        <dbReference type="Proteomes" id="UP000011980"/>
    </source>
</evidence>
<dbReference type="AlphaFoldDB" id="M6FI55"/>
<organism evidence="1 2">
    <name type="scientific">Leptospira kirschneri serovar Bulgarica str. Nikolaevo</name>
    <dbReference type="NCBI Taxonomy" id="1240687"/>
    <lineage>
        <taxon>Bacteria</taxon>
        <taxon>Pseudomonadati</taxon>
        <taxon>Spirochaetota</taxon>
        <taxon>Spirochaetia</taxon>
        <taxon>Leptospirales</taxon>
        <taxon>Leptospiraceae</taxon>
        <taxon>Leptospira</taxon>
    </lineage>
</organism>